<proteinExistence type="predicted"/>
<dbReference type="EMBL" id="JOKG01000007">
    <property type="protein sequence ID" value="KEQ11442.1"/>
    <property type="molecule type" value="Genomic_DNA"/>
</dbReference>
<dbReference type="InterPro" id="IPR025420">
    <property type="entry name" value="DUF4143"/>
</dbReference>
<accession>A0A081MZ19</accession>
<dbReference type="Pfam" id="PF13635">
    <property type="entry name" value="DUF4143"/>
    <property type="match status" value="1"/>
</dbReference>
<dbReference type="InterPro" id="IPR041682">
    <property type="entry name" value="AAA_14"/>
</dbReference>
<name>A0A081MZ19_9GAMM</name>
<protein>
    <recommendedName>
        <fullName evidence="5">ATPase AAA</fullName>
    </recommendedName>
</protein>
<evidence type="ECO:0000259" key="2">
    <source>
        <dbReference type="Pfam" id="PF13635"/>
    </source>
</evidence>
<feature type="domain" description="DUF4143" evidence="2">
    <location>
        <begin position="209"/>
        <end position="369"/>
    </location>
</feature>
<feature type="domain" description="AAA" evidence="1">
    <location>
        <begin position="19"/>
        <end position="141"/>
    </location>
</feature>
<sequence>MPYIARGIEQYLQECLTDTPVVVITGPRQSGKTTLARHFLDRAEHKGKGSYLTLDDENILSIARNDPIGLLRSQSRPIIVDEVQRAPELIRTIKLLVDEDRQQGSFILTGSADLMTLPTLADSLAGRAEFVTLYPFSQTELKAASSNSQGSKDIIQQLLAPDFDPEPAITLEYNEVVSAIVRGGYPEVQQRSPGRRTRWHRAYSDAIVRRDIKEVFQLQKLDEMGQLLKLLASISSETLNYASLGKAVQMDNKSVQKYVSALENLYLIKRIPGWHRNELKRAIKQPKVHFIDTGLLCTLKGINEAAIHKDKNLMGSLMETWVCTELLKSMAVSEADCQLYHYRDKNKREVDFILTEHNARATGIEVKAGMTIKREMFAALDMLIETKSIQRGIIIYNGDRILPFSDNLIAIPAGFLLR</sequence>
<evidence type="ECO:0000313" key="4">
    <source>
        <dbReference type="Proteomes" id="UP000028006"/>
    </source>
</evidence>
<dbReference type="PANTHER" id="PTHR43566">
    <property type="entry name" value="CONSERVED PROTEIN"/>
    <property type="match status" value="1"/>
</dbReference>
<evidence type="ECO:0000313" key="3">
    <source>
        <dbReference type="EMBL" id="KEQ11442.1"/>
    </source>
</evidence>
<dbReference type="Proteomes" id="UP000028006">
    <property type="component" value="Unassembled WGS sequence"/>
</dbReference>
<organism evidence="3 4">
    <name type="scientific">Endozoicomonas montiporae</name>
    <dbReference type="NCBI Taxonomy" id="1027273"/>
    <lineage>
        <taxon>Bacteria</taxon>
        <taxon>Pseudomonadati</taxon>
        <taxon>Pseudomonadota</taxon>
        <taxon>Gammaproteobacteria</taxon>
        <taxon>Oceanospirillales</taxon>
        <taxon>Endozoicomonadaceae</taxon>
        <taxon>Endozoicomonas</taxon>
    </lineage>
</organism>
<reference evidence="3 4" key="1">
    <citation type="submission" date="2014-06" db="EMBL/GenBank/DDBJ databases">
        <title>Whole Genome Sequences of Three Symbiotic Endozoicomonas Bacteria.</title>
        <authorList>
            <person name="Neave M.J."/>
            <person name="Apprill A."/>
            <person name="Voolstra C.R."/>
        </authorList>
    </citation>
    <scope>NUCLEOTIDE SEQUENCE [LARGE SCALE GENOMIC DNA]</scope>
    <source>
        <strain evidence="3 4">LMG 24815</strain>
    </source>
</reference>
<gene>
    <name evidence="3" type="ORF">GZ77_25420</name>
</gene>
<evidence type="ECO:0000259" key="1">
    <source>
        <dbReference type="Pfam" id="PF13173"/>
    </source>
</evidence>
<dbReference type="AlphaFoldDB" id="A0A081MZ19"/>
<keyword evidence="4" id="KW-1185">Reference proteome</keyword>
<dbReference type="Gene3D" id="3.40.50.300">
    <property type="entry name" value="P-loop containing nucleotide triphosphate hydrolases"/>
    <property type="match status" value="1"/>
</dbReference>
<dbReference type="InterPro" id="IPR027417">
    <property type="entry name" value="P-loop_NTPase"/>
</dbReference>
<comment type="caution">
    <text evidence="3">The sequence shown here is derived from an EMBL/GenBank/DDBJ whole genome shotgun (WGS) entry which is preliminary data.</text>
</comment>
<dbReference type="SUPFAM" id="SSF52540">
    <property type="entry name" value="P-loop containing nucleoside triphosphate hydrolases"/>
    <property type="match status" value="1"/>
</dbReference>
<dbReference type="PANTHER" id="PTHR43566:SF2">
    <property type="entry name" value="DUF4143 DOMAIN-CONTAINING PROTEIN"/>
    <property type="match status" value="1"/>
</dbReference>
<dbReference type="Pfam" id="PF13173">
    <property type="entry name" value="AAA_14"/>
    <property type="match status" value="1"/>
</dbReference>
<evidence type="ECO:0008006" key="5">
    <source>
        <dbReference type="Google" id="ProtNLM"/>
    </source>
</evidence>
<dbReference type="RefSeq" id="WP_034879706.1">
    <property type="nucleotide sequence ID" value="NZ_JOKG01000007.1"/>
</dbReference>
<dbReference type="eggNOG" id="COG1373">
    <property type="taxonomic scope" value="Bacteria"/>
</dbReference>